<accession>E3I1H1</accession>
<gene>
    <name evidence="2" type="ordered locus">Rvan_2028</name>
</gene>
<dbReference type="InterPro" id="IPR006311">
    <property type="entry name" value="TAT_signal"/>
</dbReference>
<dbReference type="Proteomes" id="UP000001399">
    <property type="component" value="Chromosome"/>
</dbReference>
<evidence type="ECO:0000313" key="3">
    <source>
        <dbReference type="Proteomes" id="UP000001399"/>
    </source>
</evidence>
<dbReference type="RefSeq" id="WP_013419648.1">
    <property type="nucleotide sequence ID" value="NC_014664.1"/>
</dbReference>
<keyword evidence="1" id="KW-0812">Transmembrane</keyword>
<keyword evidence="1" id="KW-0472">Membrane</keyword>
<dbReference type="KEGG" id="rva:Rvan_2028"/>
<dbReference type="SUPFAM" id="SSF57652">
    <property type="entry name" value="HIPIP (high potential iron protein)"/>
    <property type="match status" value="1"/>
</dbReference>
<sequence>MTDYNDETKGMLSRRRLLQGGVYTAAAALVVNATAAFGQNSPPIPKKSSQVQAGYQSAVDVHKCATCQHFQAPNACEVVEGPIGEDGRCKLYYGLTPALRDSYRDRAWSSTIQI</sequence>
<dbReference type="HOGENOM" id="CLU_164767_1_0_5"/>
<evidence type="ECO:0008006" key="4">
    <source>
        <dbReference type="Google" id="ProtNLM"/>
    </source>
</evidence>
<dbReference type="GO" id="GO:0009055">
    <property type="term" value="F:electron transfer activity"/>
    <property type="evidence" value="ECO:0007669"/>
    <property type="project" value="InterPro"/>
</dbReference>
<keyword evidence="1" id="KW-1133">Transmembrane helix</keyword>
<name>E3I1H1_RHOVT</name>
<reference evidence="3" key="1">
    <citation type="journal article" date="2011" name="J. Bacteriol.">
        <title>Genome sequences of eight morphologically diverse alphaproteobacteria.</title>
        <authorList>
            <consortium name="US DOE Joint Genome Institute"/>
            <person name="Brown P.J."/>
            <person name="Kysela D.T."/>
            <person name="Buechlein A."/>
            <person name="Hemmerich C."/>
            <person name="Brun Y.V."/>
        </authorList>
    </citation>
    <scope>NUCLEOTIDE SEQUENCE [LARGE SCALE GENOMIC DNA]</scope>
    <source>
        <strain evidence="3">ATCC 17100 / ATH 3.1.1 / DSM 162 / LMG 4299</strain>
    </source>
</reference>
<evidence type="ECO:0000256" key="1">
    <source>
        <dbReference type="SAM" id="Phobius"/>
    </source>
</evidence>
<keyword evidence="3" id="KW-1185">Reference proteome</keyword>
<protein>
    <recommendedName>
        <fullName evidence="4">High potential iron-sulfur proteins family profile domain-containing protein</fullName>
    </recommendedName>
</protein>
<evidence type="ECO:0000313" key="2">
    <source>
        <dbReference type="EMBL" id="ADP71262.1"/>
    </source>
</evidence>
<organism evidence="2 3">
    <name type="scientific">Rhodomicrobium vannielii (strain ATCC 17100 / DSM 162 / LMG 4299 / NCIMB 10020 / ATH 3.1.1)</name>
    <dbReference type="NCBI Taxonomy" id="648757"/>
    <lineage>
        <taxon>Bacteria</taxon>
        <taxon>Pseudomonadati</taxon>
        <taxon>Pseudomonadota</taxon>
        <taxon>Alphaproteobacteria</taxon>
        <taxon>Hyphomicrobiales</taxon>
        <taxon>Hyphomicrobiaceae</taxon>
        <taxon>Rhodomicrobium</taxon>
    </lineage>
</organism>
<dbReference type="PROSITE" id="PS51318">
    <property type="entry name" value="TAT"/>
    <property type="match status" value="1"/>
</dbReference>
<proteinExistence type="predicted"/>
<feature type="transmembrane region" description="Helical" evidence="1">
    <location>
        <begin position="20"/>
        <end position="38"/>
    </location>
</feature>
<dbReference type="AlphaFoldDB" id="E3I1H1"/>
<dbReference type="Gene3D" id="4.10.490.10">
    <property type="entry name" value="High potential iron-sulphur protein"/>
    <property type="match status" value="1"/>
</dbReference>
<dbReference type="InterPro" id="IPR036369">
    <property type="entry name" value="HIPIP_sf"/>
</dbReference>
<dbReference type="OrthoDB" id="5334781at2"/>
<dbReference type="GO" id="GO:0019646">
    <property type="term" value="P:aerobic electron transport chain"/>
    <property type="evidence" value="ECO:0007669"/>
    <property type="project" value="InterPro"/>
</dbReference>
<dbReference type="EMBL" id="CP002292">
    <property type="protein sequence ID" value="ADP71262.1"/>
    <property type="molecule type" value="Genomic_DNA"/>
</dbReference>